<proteinExistence type="predicted"/>
<evidence type="ECO:0000313" key="1">
    <source>
        <dbReference type="EMBL" id="ONG49402.1"/>
    </source>
</evidence>
<reference evidence="1 2" key="1">
    <citation type="submission" date="2016-10" db="EMBL/GenBank/DDBJ databases">
        <title>Draft Genome sequence of Roseomonas sp. strain M3.</title>
        <authorList>
            <person name="Subhash Y."/>
            <person name="Lee S."/>
        </authorList>
    </citation>
    <scope>NUCLEOTIDE SEQUENCE [LARGE SCALE GENOMIC DNA]</scope>
    <source>
        <strain evidence="1 2">M3</strain>
    </source>
</reference>
<keyword evidence="2" id="KW-1185">Reference proteome</keyword>
<gene>
    <name evidence="1" type="ORF">BKE38_20935</name>
</gene>
<dbReference type="AlphaFoldDB" id="A0A1V2GXK5"/>
<dbReference type="RefSeq" id="WP_076959242.1">
    <property type="nucleotide sequence ID" value="NZ_MLCO01000227.1"/>
</dbReference>
<dbReference type="EMBL" id="MLCO01000227">
    <property type="protein sequence ID" value="ONG49402.1"/>
    <property type="molecule type" value="Genomic_DNA"/>
</dbReference>
<sequence>MAELEDLLARRSLRARRVFEALEAALQGQGAAEIAPLRAALGALDYAAAATALTALAETLGLAKEKTA</sequence>
<evidence type="ECO:0000313" key="2">
    <source>
        <dbReference type="Proteomes" id="UP000188879"/>
    </source>
</evidence>
<accession>A0A1V2GXK5</accession>
<dbReference type="Proteomes" id="UP000188879">
    <property type="component" value="Unassembled WGS sequence"/>
</dbReference>
<comment type="caution">
    <text evidence="1">The sequence shown here is derived from an EMBL/GenBank/DDBJ whole genome shotgun (WGS) entry which is preliminary data.</text>
</comment>
<organism evidence="1 2">
    <name type="scientific">Teichococcus deserti</name>
    <dbReference type="NCBI Taxonomy" id="1817963"/>
    <lineage>
        <taxon>Bacteria</taxon>
        <taxon>Pseudomonadati</taxon>
        <taxon>Pseudomonadota</taxon>
        <taxon>Alphaproteobacteria</taxon>
        <taxon>Acetobacterales</taxon>
        <taxon>Roseomonadaceae</taxon>
        <taxon>Roseomonas</taxon>
    </lineage>
</organism>
<protein>
    <submittedName>
        <fullName evidence="1">Uncharacterized protein</fullName>
    </submittedName>
</protein>
<name>A0A1V2GXK5_9PROT</name>